<evidence type="ECO:0000313" key="2">
    <source>
        <dbReference type="EMBL" id="ORZ19998.1"/>
    </source>
</evidence>
<accession>A0A1Y2GSN7</accession>
<protein>
    <submittedName>
        <fullName evidence="2">Uncharacterized protein</fullName>
    </submittedName>
</protein>
<evidence type="ECO:0000313" key="3">
    <source>
        <dbReference type="Proteomes" id="UP000193648"/>
    </source>
</evidence>
<dbReference type="RefSeq" id="XP_021882538.1">
    <property type="nucleotide sequence ID" value="XM_022021888.1"/>
</dbReference>
<comment type="caution">
    <text evidence="2">The sequence shown here is derived from an EMBL/GenBank/DDBJ whole genome shotgun (WGS) entry which is preliminary data.</text>
</comment>
<name>A0A1Y2GSN7_9FUNG</name>
<proteinExistence type="predicted"/>
<evidence type="ECO:0000256" key="1">
    <source>
        <dbReference type="SAM" id="MobiDB-lite"/>
    </source>
</evidence>
<sequence length="83" mass="9008">MSSEPTTYGLLDDELNGIDHADDIEEFASDRDYGEESDFDFNDYSSDTLDSEPEAEHEPPLALVKTSSIHSLLDHGAVGTGSS</sequence>
<feature type="region of interest" description="Disordered" evidence="1">
    <location>
        <begin position="30"/>
        <end position="60"/>
    </location>
</feature>
<dbReference type="AlphaFoldDB" id="A0A1Y2GSN7"/>
<dbReference type="GeneID" id="33563732"/>
<organism evidence="2 3">
    <name type="scientific">Lobosporangium transversale</name>
    <dbReference type="NCBI Taxonomy" id="64571"/>
    <lineage>
        <taxon>Eukaryota</taxon>
        <taxon>Fungi</taxon>
        <taxon>Fungi incertae sedis</taxon>
        <taxon>Mucoromycota</taxon>
        <taxon>Mortierellomycotina</taxon>
        <taxon>Mortierellomycetes</taxon>
        <taxon>Mortierellales</taxon>
        <taxon>Mortierellaceae</taxon>
        <taxon>Lobosporangium</taxon>
    </lineage>
</organism>
<dbReference type="InParanoid" id="A0A1Y2GSN7"/>
<dbReference type="EMBL" id="MCFF01000013">
    <property type="protein sequence ID" value="ORZ19998.1"/>
    <property type="molecule type" value="Genomic_DNA"/>
</dbReference>
<gene>
    <name evidence="2" type="ORF">BCR41DRAFT_33335</name>
</gene>
<dbReference type="Proteomes" id="UP000193648">
    <property type="component" value="Unassembled WGS sequence"/>
</dbReference>
<keyword evidence="3" id="KW-1185">Reference proteome</keyword>
<reference evidence="2 3" key="1">
    <citation type="submission" date="2016-07" db="EMBL/GenBank/DDBJ databases">
        <title>Pervasive Adenine N6-methylation of Active Genes in Fungi.</title>
        <authorList>
            <consortium name="DOE Joint Genome Institute"/>
            <person name="Mondo S.J."/>
            <person name="Dannebaum R.O."/>
            <person name="Kuo R.C."/>
            <person name="Labutti K."/>
            <person name="Haridas S."/>
            <person name="Kuo A."/>
            <person name="Salamov A."/>
            <person name="Ahrendt S.R."/>
            <person name="Lipzen A."/>
            <person name="Sullivan W."/>
            <person name="Andreopoulos W.B."/>
            <person name="Clum A."/>
            <person name="Lindquist E."/>
            <person name="Daum C."/>
            <person name="Ramamoorthy G.K."/>
            <person name="Gryganskyi A."/>
            <person name="Culley D."/>
            <person name="Magnuson J.K."/>
            <person name="James T.Y."/>
            <person name="O'Malley M.A."/>
            <person name="Stajich J.E."/>
            <person name="Spatafora J.W."/>
            <person name="Visel A."/>
            <person name="Grigoriev I.V."/>
        </authorList>
    </citation>
    <scope>NUCLEOTIDE SEQUENCE [LARGE SCALE GENOMIC DNA]</scope>
    <source>
        <strain evidence="2 3">NRRL 3116</strain>
    </source>
</reference>